<dbReference type="NCBIfam" id="TIGR00431">
    <property type="entry name" value="TruB"/>
    <property type="match status" value="1"/>
</dbReference>
<comment type="catalytic activity">
    <reaction evidence="1 5">
        <text>uridine(55) in tRNA = pseudouridine(55) in tRNA</text>
        <dbReference type="Rhea" id="RHEA:42532"/>
        <dbReference type="Rhea" id="RHEA-COMP:10101"/>
        <dbReference type="Rhea" id="RHEA-COMP:10102"/>
        <dbReference type="ChEBI" id="CHEBI:65314"/>
        <dbReference type="ChEBI" id="CHEBI:65315"/>
        <dbReference type="EC" id="5.4.99.25"/>
    </reaction>
</comment>
<name>K6WT70_9MICO</name>
<dbReference type="PANTHER" id="PTHR13767">
    <property type="entry name" value="TRNA-PSEUDOURIDINE SYNTHASE"/>
    <property type="match status" value="1"/>
</dbReference>
<keyword evidence="10" id="KW-1185">Reference proteome</keyword>
<dbReference type="InterPro" id="IPR015947">
    <property type="entry name" value="PUA-like_sf"/>
</dbReference>
<dbReference type="SUPFAM" id="SSF55120">
    <property type="entry name" value="Pseudouridine synthase"/>
    <property type="match status" value="1"/>
</dbReference>
<evidence type="ECO:0000256" key="4">
    <source>
        <dbReference type="ARBA" id="ARBA00023235"/>
    </source>
</evidence>
<evidence type="ECO:0000259" key="7">
    <source>
        <dbReference type="Pfam" id="PF09142"/>
    </source>
</evidence>
<evidence type="ECO:0000259" key="6">
    <source>
        <dbReference type="Pfam" id="PF01509"/>
    </source>
</evidence>
<protein>
    <recommendedName>
        <fullName evidence="5">tRNA pseudouridine synthase B</fullName>
        <ecNumber evidence="5">5.4.99.25</ecNumber>
    </recommendedName>
    <alternativeName>
        <fullName evidence="5">tRNA pseudouridine(55) synthase</fullName>
        <shortName evidence="5">Psi55 synthase</shortName>
    </alternativeName>
    <alternativeName>
        <fullName evidence="5">tRNA pseudouridylate synthase</fullName>
    </alternativeName>
    <alternativeName>
        <fullName evidence="5">tRNA-uridine isomerase</fullName>
    </alternativeName>
</protein>
<sequence length="353" mass="36372">MARAIDPTVGDGLLVVDKPAGWTSHQVVGACRRLAGTRKVGHAGTLDPMATGVLVVGINKGTRLLTYLVGADKDYTATIRLGVATLTDDAEGQVTGLAPSAAVAAVTEAELAAAIASLTGDIQQVPSAVSALKIDGKRSYARVRAGESVELAARPVTVSRFEVLARRNVTVQEGELPECVQEGELPEGPDPIGAPVIDLDVAVTVSSGTYVRALARDLGEALRVGGHLSALRRTRVGGITLQVAHTMEQLEAARATGAPRPQTPQELATAVLGTSGLPLTPLADAARAALPARELTDEEAYRVGHGVRIPSAKPGRIGPVAAFAPDGTFVAVLDESRERVLPEAVFAVPPASA</sequence>
<feature type="domain" description="tRNA pseudouridylate synthase B C-terminal" evidence="8">
    <location>
        <begin position="212"/>
        <end position="255"/>
    </location>
</feature>
<dbReference type="STRING" id="1184609.KILIM_055_00040"/>
<evidence type="ECO:0000256" key="3">
    <source>
        <dbReference type="ARBA" id="ARBA00022694"/>
    </source>
</evidence>
<keyword evidence="3 5" id="KW-0819">tRNA processing</keyword>
<gene>
    <name evidence="5 9" type="primary">truB</name>
    <name evidence="9" type="ORF">KILIM_055_00040</name>
</gene>
<dbReference type="InterPro" id="IPR015225">
    <property type="entry name" value="tRNA_psdUridine_synth_fam2_C"/>
</dbReference>
<comment type="caution">
    <text evidence="9">The sequence shown here is derived from an EMBL/GenBank/DDBJ whole genome shotgun (WGS) entry which is preliminary data.</text>
</comment>
<organism evidence="9 10">
    <name type="scientific">Kineosphaera limosa NBRC 100340</name>
    <dbReference type="NCBI Taxonomy" id="1184609"/>
    <lineage>
        <taxon>Bacteria</taxon>
        <taxon>Bacillati</taxon>
        <taxon>Actinomycetota</taxon>
        <taxon>Actinomycetes</taxon>
        <taxon>Micrococcales</taxon>
        <taxon>Dermatophilaceae</taxon>
        <taxon>Kineosphaera</taxon>
    </lineage>
</organism>
<dbReference type="InterPro" id="IPR032819">
    <property type="entry name" value="TruB_C"/>
</dbReference>
<feature type="active site" description="Nucleophile" evidence="5">
    <location>
        <position position="47"/>
    </location>
</feature>
<dbReference type="InterPro" id="IPR036974">
    <property type="entry name" value="PUA_sf"/>
</dbReference>
<dbReference type="EMBL" id="BAHD01000055">
    <property type="protein sequence ID" value="GAB97036.1"/>
    <property type="molecule type" value="Genomic_DNA"/>
</dbReference>
<keyword evidence="4 5" id="KW-0413">Isomerase</keyword>
<evidence type="ECO:0000256" key="1">
    <source>
        <dbReference type="ARBA" id="ARBA00000385"/>
    </source>
</evidence>
<dbReference type="GO" id="GO:0031119">
    <property type="term" value="P:tRNA pseudouridine synthesis"/>
    <property type="evidence" value="ECO:0007669"/>
    <property type="project" value="UniProtKB-UniRule"/>
</dbReference>
<dbReference type="GO" id="GO:0003723">
    <property type="term" value="F:RNA binding"/>
    <property type="evidence" value="ECO:0007669"/>
    <property type="project" value="InterPro"/>
</dbReference>
<feature type="domain" description="Pseudouridine synthase II N-terminal" evidence="6">
    <location>
        <begin position="32"/>
        <end position="168"/>
    </location>
</feature>
<dbReference type="Pfam" id="PF16198">
    <property type="entry name" value="TruB_C_2"/>
    <property type="match status" value="1"/>
</dbReference>
<dbReference type="PROSITE" id="PS51257">
    <property type="entry name" value="PROKAR_LIPOPROTEIN"/>
    <property type="match status" value="1"/>
</dbReference>
<dbReference type="InterPro" id="IPR020103">
    <property type="entry name" value="PsdUridine_synth_cat_dom_sf"/>
</dbReference>
<comment type="similarity">
    <text evidence="2 5">Belongs to the pseudouridine synthase TruB family. Type 1 subfamily.</text>
</comment>
<dbReference type="PANTHER" id="PTHR13767:SF2">
    <property type="entry name" value="PSEUDOURIDYLATE SYNTHASE TRUB1"/>
    <property type="match status" value="1"/>
</dbReference>
<dbReference type="AlphaFoldDB" id="K6WT70"/>
<proteinExistence type="inferred from homology"/>
<dbReference type="Pfam" id="PF01509">
    <property type="entry name" value="TruB_N"/>
    <property type="match status" value="1"/>
</dbReference>
<dbReference type="RefSeq" id="WP_006593568.1">
    <property type="nucleotide sequence ID" value="NZ_BAHD01000055.1"/>
</dbReference>
<evidence type="ECO:0000259" key="8">
    <source>
        <dbReference type="Pfam" id="PF16198"/>
    </source>
</evidence>
<dbReference type="HAMAP" id="MF_01080">
    <property type="entry name" value="TruB_bact"/>
    <property type="match status" value="1"/>
</dbReference>
<dbReference type="Gene3D" id="2.30.130.10">
    <property type="entry name" value="PUA domain"/>
    <property type="match status" value="1"/>
</dbReference>
<accession>K6WT70</accession>
<dbReference type="EC" id="5.4.99.25" evidence="5"/>
<feature type="domain" description="tRNA pseudouridine synthase II TruB subfamily 2 C-terminal" evidence="7">
    <location>
        <begin position="291"/>
        <end position="346"/>
    </location>
</feature>
<dbReference type="Proteomes" id="UP000008366">
    <property type="component" value="Unassembled WGS sequence"/>
</dbReference>
<comment type="function">
    <text evidence="5">Responsible for synthesis of pseudouridine from uracil-55 in the psi GC loop of transfer RNAs.</text>
</comment>
<dbReference type="InterPro" id="IPR014780">
    <property type="entry name" value="tRNA_psdUridine_synth_TruB"/>
</dbReference>
<reference evidence="9 10" key="1">
    <citation type="submission" date="2012-08" db="EMBL/GenBank/DDBJ databases">
        <title>Whole genome shotgun sequence of Kineosphaera limosa NBRC 100340.</title>
        <authorList>
            <person name="Yoshida I."/>
            <person name="Isaki S."/>
            <person name="Hosoyama A."/>
            <person name="Tsuchikane K."/>
            <person name="Katsumata H."/>
            <person name="Ando Y."/>
            <person name="Ohji S."/>
            <person name="Hamada M."/>
            <person name="Tamura T."/>
            <person name="Yamazoe A."/>
            <person name="Yamazaki S."/>
            <person name="Fujita N."/>
        </authorList>
    </citation>
    <scope>NUCLEOTIDE SEQUENCE [LARGE SCALE GENOMIC DNA]</scope>
    <source>
        <strain evidence="9 10">NBRC 100340</strain>
    </source>
</reference>
<dbReference type="eggNOG" id="COG0130">
    <property type="taxonomic scope" value="Bacteria"/>
</dbReference>
<dbReference type="GO" id="GO:0160148">
    <property type="term" value="F:tRNA pseudouridine(55) synthase activity"/>
    <property type="evidence" value="ECO:0007669"/>
    <property type="project" value="UniProtKB-EC"/>
</dbReference>
<dbReference type="Gene3D" id="3.30.2350.10">
    <property type="entry name" value="Pseudouridine synthase"/>
    <property type="match status" value="1"/>
</dbReference>
<dbReference type="SUPFAM" id="SSF88697">
    <property type="entry name" value="PUA domain-like"/>
    <property type="match status" value="1"/>
</dbReference>
<evidence type="ECO:0000256" key="2">
    <source>
        <dbReference type="ARBA" id="ARBA00005642"/>
    </source>
</evidence>
<evidence type="ECO:0000313" key="10">
    <source>
        <dbReference type="Proteomes" id="UP000008366"/>
    </source>
</evidence>
<dbReference type="Pfam" id="PF09142">
    <property type="entry name" value="TruB_C"/>
    <property type="match status" value="1"/>
</dbReference>
<dbReference type="OrthoDB" id="9802309at2"/>
<dbReference type="CDD" id="cd02573">
    <property type="entry name" value="PseudoU_synth_EcTruB"/>
    <property type="match status" value="1"/>
</dbReference>
<dbReference type="GO" id="GO:1990481">
    <property type="term" value="P:mRNA pseudouridine synthesis"/>
    <property type="evidence" value="ECO:0007669"/>
    <property type="project" value="TreeGrafter"/>
</dbReference>
<dbReference type="InterPro" id="IPR002501">
    <property type="entry name" value="PsdUridine_synth_N"/>
</dbReference>
<evidence type="ECO:0000256" key="5">
    <source>
        <dbReference type="HAMAP-Rule" id="MF_01080"/>
    </source>
</evidence>
<evidence type="ECO:0000313" key="9">
    <source>
        <dbReference type="EMBL" id="GAB97036.1"/>
    </source>
</evidence>